<proteinExistence type="predicted"/>
<name>A0A9P6ASG6_9AGAM</name>
<dbReference type="Proteomes" id="UP000886523">
    <property type="component" value="Unassembled WGS sequence"/>
</dbReference>
<dbReference type="AlphaFoldDB" id="A0A9P6ASG6"/>
<accession>A0A9P6ASG6</accession>
<gene>
    <name evidence="1" type="ORF">BS47DRAFT_1347113</name>
</gene>
<reference evidence="1" key="1">
    <citation type="journal article" date="2020" name="Nat. Commun.">
        <title>Large-scale genome sequencing of mycorrhizal fungi provides insights into the early evolution of symbiotic traits.</title>
        <authorList>
            <person name="Miyauchi S."/>
            <person name="Kiss E."/>
            <person name="Kuo A."/>
            <person name="Drula E."/>
            <person name="Kohler A."/>
            <person name="Sanchez-Garcia M."/>
            <person name="Morin E."/>
            <person name="Andreopoulos B."/>
            <person name="Barry K.W."/>
            <person name="Bonito G."/>
            <person name="Buee M."/>
            <person name="Carver A."/>
            <person name="Chen C."/>
            <person name="Cichocki N."/>
            <person name="Clum A."/>
            <person name="Culley D."/>
            <person name="Crous P.W."/>
            <person name="Fauchery L."/>
            <person name="Girlanda M."/>
            <person name="Hayes R.D."/>
            <person name="Keri Z."/>
            <person name="LaButti K."/>
            <person name="Lipzen A."/>
            <person name="Lombard V."/>
            <person name="Magnuson J."/>
            <person name="Maillard F."/>
            <person name="Murat C."/>
            <person name="Nolan M."/>
            <person name="Ohm R.A."/>
            <person name="Pangilinan J."/>
            <person name="Pereira M.F."/>
            <person name="Perotto S."/>
            <person name="Peter M."/>
            <person name="Pfister S."/>
            <person name="Riley R."/>
            <person name="Sitrit Y."/>
            <person name="Stielow J.B."/>
            <person name="Szollosi G."/>
            <person name="Zifcakova L."/>
            <person name="Stursova M."/>
            <person name="Spatafora J.W."/>
            <person name="Tedersoo L."/>
            <person name="Vaario L.M."/>
            <person name="Yamada A."/>
            <person name="Yan M."/>
            <person name="Wang P."/>
            <person name="Xu J."/>
            <person name="Bruns T."/>
            <person name="Baldrian P."/>
            <person name="Vilgalys R."/>
            <person name="Dunand C."/>
            <person name="Henrissat B."/>
            <person name="Grigoriev I.V."/>
            <person name="Hibbett D."/>
            <person name="Nagy L.G."/>
            <person name="Martin F.M."/>
        </authorList>
    </citation>
    <scope>NUCLEOTIDE SEQUENCE</scope>
    <source>
        <strain evidence="1">UP504</strain>
    </source>
</reference>
<evidence type="ECO:0000313" key="2">
    <source>
        <dbReference type="Proteomes" id="UP000886523"/>
    </source>
</evidence>
<protein>
    <submittedName>
        <fullName evidence="1">Uncharacterized protein</fullName>
    </submittedName>
</protein>
<sequence length="56" mass="5892">MTSDAARVSISRIPCLSSSAVCISSLQTELTLYATHQTRLSRPNSSTCSVDCADVG</sequence>
<keyword evidence="2" id="KW-1185">Reference proteome</keyword>
<organism evidence="1 2">
    <name type="scientific">Hydnum rufescens UP504</name>
    <dbReference type="NCBI Taxonomy" id="1448309"/>
    <lineage>
        <taxon>Eukaryota</taxon>
        <taxon>Fungi</taxon>
        <taxon>Dikarya</taxon>
        <taxon>Basidiomycota</taxon>
        <taxon>Agaricomycotina</taxon>
        <taxon>Agaricomycetes</taxon>
        <taxon>Cantharellales</taxon>
        <taxon>Hydnaceae</taxon>
        <taxon>Hydnum</taxon>
    </lineage>
</organism>
<comment type="caution">
    <text evidence="1">The sequence shown here is derived from an EMBL/GenBank/DDBJ whole genome shotgun (WGS) entry which is preliminary data.</text>
</comment>
<dbReference type="EMBL" id="MU129005">
    <property type="protein sequence ID" value="KAF9511092.1"/>
    <property type="molecule type" value="Genomic_DNA"/>
</dbReference>
<evidence type="ECO:0000313" key="1">
    <source>
        <dbReference type="EMBL" id="KAF9511092.1"/>
    </source>
</evidence>